<keyword evidence="3" id="KW-1185">Reference proteome</keyword>
<proteinExistence type="predicted"/>
<keyword evidence="1" id="KW-0732">Signal</keyword>
<evidence type="ECO:0000313" key="3">
    <source>
        <dbReference type="Proteomes" id="UP001302274"/>
    </source>
</evidence>
<reference evidence="2 3" key="1">
    <citation type="submission" date="2023-11" db="EMBL/GenBank/DDBJ databases">
        <title>A Novel Polar Bacteriovorax (B. antarcticus) Isolated from the Biocrust in Antarctica.</title>
        <authorList>
            <person name="Mun W."/>
            <person name="Choi S.Y."/>
            <person name="Mitchell R.J."/>
        </authorList>
    </citation>
    <scope>NUCLEOTIDE SEQUENCE [LARGE SCALE GENOMIC DNA]</scope>
    <source>
        <strain evidence="2 3">PP10</strain>
    </source>
</reference>
<dbReference type="RefSeq" id="WP_323575661.1">
    <property type="nucleotide sequence ID" value="NZ_JAYGJQ010000001.1"/>
</dbReference>
<evidence type="ECO:0000256" key="1">
    <source>
        <dbReference type="SAM" id="SignalP"/>
    </source>
</evidence>
<protein>
    <submittedName>
        <fullName evidence="2">Uncharacterized protein</fullName>
    </submittedName>
</protein>
<organism evidence="2 3">
    <name type="scientific">Bacteriovorax antarcticus</name>
    <dbReference type="NCBI Taxonomy" id="3088717"/>
    <lineage>
        <taxon>Bacteria</taxon>
        <taxon>Pseudomonadati</taxon>
        <taxon>Bdellovibrionota</taxon>
        <taxon>Bacteriovoracia</taxon>
        <taxon>Bacteriovoracales</taxon>
        <taxon>Bacteriovoracaceae</taxon>
        <taxon>Bacteriovorax</taxon>
    </lineage>
</organism>
<sequence length="201" mass="21760">MLNFKSSYIATISILAAISFTSVAKAEDKVTIIAKKQADSELTVLGFTIGKSKLEEVQTKFKSKEINHEADVASGIKFLCYKTSNGTTIAFESGDKGREDNVITGISINSSARPYRLAKQCEATSLIKTKLAINGVSLGMSSDLIKRVKGAPSSVSPENIVYQYEVKEDQTSIISSLNIRFDQNAVSSITAGKSESKYILQ</sequence>
<evidence type="ECO:0000313" key="2">
    <source>
        <dbReference type="EMBL" id="MEA9356014.1"/>
    </source>
</evidence>
<gene>
    <name evidence="2" type="ORF">SHI21_07375</name>
</gene>
<name>A0ABU5VSI6_9BACT</name>
<dbReference type="EMBL" id="JAYGJQ010000001">
    <property type="protein sequence ID" value="MEA9356014.1"/>
    <property type="molecule type" value="Genomic_DNA"/>
</dbReference>
<accession>A0ABU5VSI6</accession>
<dbReference type="Proteomes" id="UP001302274">
    <property type="component" value="Unassembled WGS sequence"/>
</dbReference>
<comment type="caution">
    <text evidence="2">The sequence shown here is derived from an EMBL/GenBank/DDBJ whole genome shotgun (WGS) entry which is preliminary data.</text>
</comment>
<feature type="chain" id="PRO_5046630162" evidence="1">
    <location>
        <begin position="27"/>
        <end position="201"/>
    </location>
</feature>
<feature type="signal peptide" evidence="1">
    <location>
        <begin position="1"/>
        <end position="26"/>
    </location>
</feature>